<evidence type="ECO:0000256" key="6">
    <source>
        <dbReference type="SAM" id="MobiDB-lite"/>
    </source>
</evidence>
<dbReference type="Pfam" id="PF12734">
    <property type="entry name" value="CYSTM"/>
    <property type="match status" value="1"/>
</dbReference>
<dbReference type="InterPro" id="IPR028144">
    <property type="entry name" value="CYSTM_dom"/>
</dbReference>
<dbReference type="OMA" id="HIMLFGR"/>
<gene>
    <name evidence="8" type="ORF">KP509_13G077500</name>
</gene>
<keyword evidence="3" id="KW-0812">Transmembrane</keyword>
<proteinExistence type="inferred from homology"/>
<evidence type="ECO:0000256" key="2">
    <source>
        <dbReference type="ARBA" id="ARBA00009444"/>
    </source>
</evidence>
<evidence type="ECO:0000256" key="5">
    <source>
        <dbReference type="ARBA" id="ARBA00023136"/>
    </source>
</evidence>
<dbReference type="InterPro" id="IPR044850">
    <property type="entry name" value="WIH1-like"/>
</dbReference>
<dbReference type="PANTHER" id="PTHR31568">
    <property type="entry name" value="RCG49325, ISOFORM CRA_A"/>
    <property type="match status" value="1"/>
</dbReference>
<dbReference type="EMBL" id="CM035418">
    <property type="protein sequence ID" value="KAH7421831.1"/>
    <property type="molecule type" value="Genomic_DNA"/>
</dbReference>
<accession>A0A8T2TEU7</accession>
<dbReference type="GO" id="GO:0005886">
    <property type="term" value="C:plasma membrane"/>
    <property type="evidence" value="ECO:0007669"/>
    <property type="project" value="InterPro"/>
</dbReference>
<feature type="compositionally biased region" description="Low complexity" evidence="6">
    <location>
        <begin position="7"/>
        <end position="27"/>
    </location>
</feature>
<evidence type="ECO:0000313" key="8">
    <source>
        <dbReference type="EMBL" id="KAH7421831.1"/>
    </source>
</evidence>
<keyword evidence="5" id="KW-0472">Membrane</keyword>
<keyword evidence="9" id="KW-1185">Reference proteome</keyword>
<comment type="subcellular location">
    <subcellularLocation>
        <location evidence="1">Membrane</location>
        <topology evidence="1">Single-pass membrane protein</topology>
    </subcellularLocation>
</comment>
<sequence length="82" mass="9020">MADEPKYAYPYVPPQQQAYGYPPQQGYPPQGNYQQAPPVAVPPQYTQQPPPRGTGFLEGCLSAMCCCCLLDDCCCDPTIFIV</sequence>
<organism evidence="8 9">
    <name type="scientific">Ceratopteris richardii</name>
    <name type="common">Triangle waterfern</name>
    <dbReference type="NCBI Taxonomy" id="49495"/>
    <lineage>
        <taxon>Eukaryota</taxon>
        <taxon>Viridiplantae</taxon>
        <taxon>Streptophyta</taxon>
        <taxon>Embryophyta</taxon>
        <taxon>Tracheophyta</taxon>
        <taxon>Polypodiopsida</taxon>
        <taxon>Polypodiidae</taxon>
        <taxon>Polypodiales</taxon>
        <taxon>Pteridineae</taxon>
        <taxon>Pteridaceae</taxon>
        <taxon>Parkerioideae</taxon>
        <taxon>Ceratopteris</taxon>
    </lineage>
</organism>
<evidence type="ECO:0000256" key="1">
    <source>
        <dbReference type="ARBA" id="ARBA00004167"/>
    </source>
</evidence>
<dbReference type="Proteomes" id="UP000825935">
    <property type="component" value="Chromosome 13"/>
</dbReference>
<evidence type="ECO:0000259" key="7">
    <source>
        <dbReference type="Pfam" id="PF12734"/>
    </source>
</evidence>
<evidence type="ECO:0000256" key="4">
    <source>
        <dbReference type="ARBA" id="ARBA00022989"/>
    </source>
</evidence>
<comment type="caution">
    <text evidence="8">The sequence shown here is derived from an EMBL/GenBank/DDBJ whole genome shotgun (WGS) entry which is preliminary data.</text>
</comment>
<feature type="domain" description="Cysteine-rich transmembrane" evidence="7">
    <location>
        <begin position="43"/>
        <end position="74"/>
    </location>
</feature>
<reference evidence="8" key="1">
    <citation type="submission" date="2021-08" db="EMBL/GenBank/DDBJ databases">
        <title>WGS assembly of Ceratopteris richardii.</title>
        <authorList>
            <person name="Marchant D.B."/>
            <person name="Chen G."/>
            <person name="Jenkins J."/>
            <person name="Shu S."/>
            <person name="Leebens-Mack J."/>
            <person name="Grimwood J."/>
            <person name="Schmutz J."/>
            <person name="Soltis P."/>
            <person name="Soltis D."/>
            <person name="Chen Z.-H."/>
        </authorList>
    </citation>
    <scope>NUCLEOTIDE SEQUENCE</scope>
    <source>
        <strain evidence="8">Whitten #5841</strain>
        <tissue evidence="8">Leaf</tissue>
    </source>
</reference>
<feature type="region of interest" description="Disordered" evidence="6">
    <location>
        <begin position="1"/>
        <end position="27"/>
    </location>
</feature>
<name>A0A8T2TEU7_CERRI</name>
<protein>
    <recommendedName>
        <fullName evidence="7">Cysteine-rich transmembrane domain-containing protein</fullName>
    </recommendedName>
</protein>
<keyword evidence="4" id="KW-1133">Transmembrane helix</keyword>
<dbReference type="AlphaFoldDB" id="A0A8T2TEU7"/>
<evidence type="ECO:0000256" key="3">
    <source>
        <dbReference type="ARBA" id="ARBA00022692"/>
    </source>
</evidence>
<comment type="similarity">
    <text evidence="2">Belongs to the CYSTM1 family.</text>
</comment>
<dbReference type="PANTHER" id="PTHR31568:SF21">
    <property type="entry name" value="CYSTM DOMAIN-CONTAINING PROTEIN"/>
    <property type="match status" value="1"/>
</dbReference>
<evidence type="ECO:0000313" key="9">
    <source>
        <dbReference type="Proteomes" id="UP000825935"/>
    </source>
</evidence>